<evidence type="ECO:0000313" key="9">
    <source>
        <dbReference type="Proteomes" id="UP000037510"/>
    </source>
</evidence>
<keyword evidence="9" id="KW-1185">Reference proteome</keyword>
<dbReference type="GO" id="GO:0030007">
    <property type="term" value="P:intracellular potassium ion homeostasis"/>
    <property type="evidence" value="ECO:0007669"/>
    <property type="project" value="TreeGrafter"/>
</dbReference>
<evidence type="ECO:0000256" key="4">
    <source>
        <dbReference type="ARBA" id="ARBA00022968"/>
    </source>
</evidence>
<dbReference type="Pfam" id="PF00287">
    <property type="entry name" value="Na_K-ATPase"/>
    <property type="match status" value="2"/>
</dbReference>
<gene>
    <name evidence="8" type="ORF">OBRU01_13790</name>
</gene>
<protein>
    <submittedName>
        <fullName evidence="8">Putative sodium/potassium-dependent atpase beta-2 subunit</fullName>
    </submittedName>
</protein>
<dbReference type="EMBL" id="JTDY01002576">
    <property type="protein sequence ID" value="KOB71164.1"/>
    <property type="molecule type" value="Genomic_DNA"/>
</dbReference>
<feature type="transmembrane region" description="Helical" evidence="7">
    <location>
        <begin position="12"/>
        <end position="33"/>
    </location>
</feature>
<evidence type="ECO:0000256" key="1">
    <source>
        <dbReference type="ARBA" id="ARBA00004606"/>
    </source>
</evidence>
<keyword evidence="5 7" id="KW-1133">Transmembrane helix</keyword>
<dbReference type="GO" id="GO:0005890">
    <property type="term" value="C:sodium:potassium-exchanging ATPase complex"/>
    <property type="evidence" value="ECO:0007669"/>
    <property type="project" value="InterPro"/>
</dbReference>
<evidence type="ECO:0000256" key="6">
    <source>
        <dbReference type="ARBA" id="ARBA00023136"/>
    </source>
</evidence>
<dbReference type="STRING" id="104452.A0A0L7L752"/>
<proteinExistence type="inferred from homology"/>
<keyword evidence="6 7" id="KW-0472">Membrane</keyword>
<dbReference type="PANTHER" id="PTHR11523">
    <property type="entry name" value="SODIUM/POTASSIUM-DEPENDENT ATPASE BETA SUBUNIT"/>
    <property type="match status" value="1"/>
</dbReference>
<organism evidence="8 9">
    <name type="scientific">Operophtera brumata</name>
    <name type="common">Winter moth</name>
    <name type="synonym">Phalaena brumata</name>
    <dbReference type="NCBI Taxonomy" id="104452"/>
    <lineage>
        <taxon>Eukaryota</taxon>
        <taxon>Metazoa</taxon>
        <taxon>Ecdysozoa</taxon>
        <taxon>Arthropoda</taxon>
        <taxon>Hexapoda</taxon>
        <taxon>Insecta</taxon>
        <taxon>Pterygota</taxon>
        <taxon>Neoptera</taxon>
        <taxon>Endopterygota</taxon>
        <taxon>Lepidoptera</taxon>
        <taxon>Glossata</taxon>
        <taxon>Ditrysia</taxon>
        <taxon>Geometroidea</taxon>
        <taxon>Geometridae</taxon>
        <taxon>Larentiinae</taxon>
        <taxon>Operophtera</taxon>
    </lineage>
</organism>
<sequence>MGVDKRTVKIIVIVAVVLLVIGGIIGLVLGLVLPRYYVAGSMASLRGVQLEAACDPVPSGRCWKLAYLMRSEACAMAMRMWGPCSADNYYGYADGSPCVFLRLSHQMRSEACAMAMRMWGPCSTDNYYGYADGSPCQMRSEACAMAMRIWGPCSTDNYYGYADGSLCVFLKLSHQMRSEACAMAMRMWGPCSADNYYGYADGSPCQMLSEACAMAMRMWGPCSADNYYGYADGSPCQMRSEACAMAMRMWGPCSPDNYYGYADGSPCVFLRLSHIHYWVPEPYNMTSSLPLPNDMPEQMRTLMLQRPAHQYGDYIWVSCEGEFSSDKENIGPIMFIPLPGFPTSRLHTADRIPYSSRNMPDQVQGPLCRIWSRDIFYDRSSRYGRARFELFVE</sequence>
<keyword evidence="3 7" id="KW-0812">Transmembrane</keyword>
<accession>A0A0L7L752</accession>
<dbReference type="GO" id="GO:0001671">
    <property type="term" value="F:ATPase activator activity"/>
    <property type="evidence" value="ECO:0007669"/>
    <property type="project" value="TreeGrafter"/>
</dbReference>
<dbReference type="InterPro" id="IPR038702">
    <property type="entry name" value="Na/K_ATPase_sub_beta_sf"/>
</dbReference>
<dbReference type="GO" id="GO:1990573">
    <property type="term" value="P:potassium ion import across plasma membrane"/>
    <property type="evidence" value="ECO:0007669"/>
    <property type="project" value="TreeGrafter"/>
</dbReference>
<reference evidence="8 9" key="1">
    <citation type="journal article" date="2015" name="Genome Biol. Evol.">
        <title>The genome of winter moth (Operophtera brumata) provides a genomic perspective on sexual dimorphism and phenology.</title>
        <authorList>
            <person name="Derks M.F."/>
            <person name="Smit S."/>
            <person name="Salis L."/>
            <person name="Schijlen E."/>
            <person name="Bossers A."/>
            <person name="Mateman C."/>
            <person name="Pijl A.S."/>
            <person name="de Ridder D."/>
            <person name="Groenen M.A."/>
            <person name="Visser M.E."/>
            <person name="Megens H.J."/>
        </authorList>
    </citation>
    <scope>NUCLEOTIDE SEQUENCE [LARGE SCALE GENOMIC DNA]</scope>
    <source>
        <strain evidence="8">WM2013NL</strain>
        <tissue evidence="8">Head and thorax</tissue>
    </source>
</reference>
<dbReference type="InterPro" id="IPR000402">
    <property type="entry name" value="Na/K_ATPase_sub_beta"/>
</dbReference>
<evidence type="ECO:0000256" key="2">
    <source>
        <dbReference type="ARBA" id="ARBA00005876"/>
    </source>
</evidence>
<comment type="subcellular location">
    <subcellularLocation>
        <location evidence="1">Membrane</location>
        <topology evidence="1">Single-pass type II membrane protein</topology>
    </subcellularLocation>
</comment>
<name>A0A0L7L752_OPEBR</name>
<evidence type="ECO:0000256" key="3">
    <source>
        <dbReference type="ARBA" id="ARBA00022692"/>
    </source>
</evidence>
<evidence type="ECO:0000313" key="8">
    <source>
        <dbReference type="EMBL" id="KOB71164.1"/>
    </source>
</evidence>
<dbReference type="GO" id="GO:0036376">
    <property type="term" value="P:sodium ion export across plasma membrane"/>
    <property type="evidence" value="ECO:0007669"/>
    <property type="project" value="TreeGrafter"/>
</dbReference>
<comment type="similarity">
    <text evidence="2">Belongs to the X(+)/potassium ATPases subunit beta family.</text>
</comment>
<keyword evidence="4" id="KW-0735">Signal-anchor</keyword>
<dbReference type="GO" id="GO:0006883">
    <property type="term" value="P:intracellular sodium ion homeostasis"/>
    <property type="evidence" value="ECO:0007669"/>
    <property type="project" value="TreeGrafter"/>
</dbReference>
<evidence type="ECO:0000256" key="5">
    <source>
        <dbReference type="ARBA" id="ARBA00022989"/>
    </source>
</evidence>
<dbReference type="PANTHER" id="PTHR11523:SF28">
    <property type="entry name" value="NA_K-ATPASE BETA SUBUNIT ISOFORM 4-RELATED"/>
    <property type="match status" value="1"/>
</dbReference>
<dbReference type="Proteomes" id="UP000037510">
    <property type="component" value="Unassembled WGS sequence"/>
</dbReference>
<evidence type="ECO:0000256" key="7">
    <source>
        <dbReference type="SAM" id="Phobius"/>
    </source>
</evidence>
<dbReference type="AlphaFoldDB" id="A0A0L7L752"/>
<comment type="caution">
    <text evidence="8">The sequence shown here is derived from an EMBL/GenBank/DDBJ whole genome shotgun (WGS) entry which is preliminary data.</text>
</comment>
<dbReference type="Gene3D" id="2.60.40.1660">
    <property type="entry name" value="Na, k-atpase alpha subunit"/>
    <property type="match status" value="5"/>
</dbReference>